<organism evidence="1 2">
    <name type="scientific">Romanomermis culicivorax</name>
    <name type="common">Nematode worm</name>
    <dbReference type="NCBI Taxonomy" id="13658"/>
    <lineage>
        <taxon>Eukaryota</taxon>
        <taxon>Metazoa</taxon>
        <taxon>Ecdysozoa</taxon>
        <taxon>Nematoda</taxon>
        <taxon>Enoplea</taxon>
        <taxon>Dorylaimia</taxon>
        <taxon>Mermithida</taxon>
        <taxon>Mermithoidea</taxon>
        <taxon>Mermithidae</taxon>
        <taxon>Romanomermis</taxon>
    </lineage>
</organism>
<keyword evidence="1" id="KW-1185">Reference proteome</keyword>
<accession>A0A915I3U4</accession>
<sequence length="61" mass="6894">MHSLANLLTYCKRLKSGRIPLQHPLPGRGHQDTMDLVKDSISTLSAADSSPRYFRQLTLKE</sequence>
<reference evidence="2" key="1">
    <citation type="submission" date="2022-11" db="UniProtKB">
        <authorList>
            <consortium name="WormBaseParasite"/>
        </authorList>
    </citation>
    <scope>IDENTIFICATION</scope>
</reference>
<evidence type="ECO:0000313" key="2">
    <source>
        <dbReference type="WBParaSite" id="nRc.2.0.1.t08807-RA"/>
    </source>
</evidence>
<dbReference type="WBParaSite" id="nRc.2.0.1.t08807-RA">
    <property type="protein sequence ID" value="nRc.2.0.1.t08807-RA"/>
    <property type="gene ID" value="nRc.2.0.1.g08807"/>
</dbReference>
<proteinExistence type="predicted"/>
<dbReference type="AlphaFoldDB" id="A0A915I3U4"/>
<protein>
    <submittedName>
        <fullName evidence="2">Uncharacterized protein</fullName>
    </submittedName>
</protein>
<evidence type="ECO:0000313" key="1">
    <source>
        <dbReference type="Proteomes" id="UP000887565"/>
    </source>
</evidence>
<name>A0A915I3U4_ROMCU</name>
<dbReference type="Proteomes" id="UP000887565">
    <property type="component" value="Unplaced"/>
</dbReference>